<dbReference type="AlphaFoldDB" id="A0A4R5LUL6"/>
<sequence length="519" mass="54935">MNVNFKPLGLAAAVAAASAGYAGAVSAQATVASETELGDLAIVPYYTVMDGYATGVNIINTSDQTQVLKFRFRRAVDSMDALDFNVVLSPQDVYTGFIGLDGDDITWTSNDNSCTAPDYNTGDNKFTMPPIYREGAETGYIEIISMGSPDSETAPIAKAAKHGADGVPANCDDVRDNFFANVLGTGVADLTDRGVIDSETTHQFTTTAAGEVLEATSYVASADSLKVSYFIKSDETGVEFGDNAIHIAGFMDGPAMTNQQQGIFSGDFQGFDHPDLNGGAPLDFVTGAAGTPRGKYNELRAILGTEALINDWSKNTIEALGATVDTDWVVTIPGQYTMLALGAYLTEGPDACLRQTAADIANAANPTSPVGDVVPCDFRDIPLTATFDVYDREEQGIVVEEGDLVVSPQPPVISTPKALKDEVNVIQWGESPVLNAPVTISVDTPDGAKFGWASLSTEPADSNLMICDIDFNAQAYNCMDRAIGDTPIVGFVAWQRAFAANPGSNYGRIVEHSRVQSAP</sequence>
<proteinExistence type="predicted"/>
<feature type="chain" id="PRO_5020496643" evidence="1">
    <location>
        <begin position="28"/>
        <end position="519"/>
    </location>
</feature>
<comment type="caution">
    <text evidence="2">The sequence shown here is derived from an EMBL/GenBank/DDBJ whole genome shotgun (WGS) entry which is preliminary data.</text>
</comment>
<reference evidence="2 3" key="1">
    <citation type="submission" date="2019-03" db="EMBL/GenBank/DDBJ databases">
        <title>Seongchinamella monodicae gen. nov., sp. nov., a novel member of the Gammaproteobacteria isolated from a tidal mudflat of beach.</title>
        <authorList>
            <person name="Yang H.G."/>
            <person name="Kang J.W."/>
            <person name="Lee S.D."/>
        </authorList>
    </citation>
    <scope>NUCLEOTIDE SEQUENCE [LARGE SCALE GENOMIC DNA]</scope>
    <source>
        <strain evidence="2 3">GH4-78</strain>
    </source>
</reference>
<evidence type="ECO:0000313" key="3">
    <source>
        <dbReference type="Proteomes" id="UP000295554"/>
    </source>
</evidence>
<evidence type="ECO:0000313" key="2">
    <source>
        <dbReference type="EMBL" id="TDG15116.1"/>
    </source>
</evidence>
<keyword evidence="3" id="KW-1185">Reference proteome</keyword>
<name>A0A4R5LUL6_9GAMM</name>
<gene>
    <name evidence="2" type="ORF">E2F43_02445</name>
</gene>
<dbReference type="RefSeq" id="WP_133209278.1">
    <property type="nucleotide sequence ID" value="NZ_SMSE01000001.1"/>
</dbReference>
<organism evidence="2 3">
    <name type="scientific">Seongchinamella unica</name>
    <dbReference type="NCBI Taxonomy" id="2547392"/>
    <lineage>
        <taxon>Bacteria</taxon>
        <taxon>Pseudomonadati</taxon>
        <taxon>Pseudomonadota</taxon>
        <taxon>Gammaproteobacteria</taxon>
        <taxon>Cellvibrionales</taxon>
        <taxon>Halieaceae</taxon>
        <taxon>Seongchinamella</taxon>
    </lineage>
</organism>
<keyword evidence="1" id="KW-0732">Signal</keyword>
<accession>A0A4R5LUL6</accession>
<protein>
    <submittedName>
        <fullName evidence="2">Uncharacterized protein</fullName>
    </submittedName>
</protein>
<dbReference type="Proteomes" id="UP000295554">
    <property type="component" value="Unassembled WGS sequence"/>
</dbReference>
<feature type="signal peptide" evidence="1">
    <location>
        <begin position="1"/>
        <end position="27"/>
    </location>
</feature>
<dbReference type="EMBL" id="SMSE01000001">
    <property type="protein sequence ID" value="TDG15116.1"/>
    <property type="molecule type" value="Genomic_DNA"/>
</dbReference>
<dbReference type="OrthoDB" id="5763254at2"/>
<evidence type="ECO:0000256" key="1">
    <source>
        <dbReference type="SAM" id="SignalP"/>
    </source>
</evidence>